<dbReference type="Proteomes" id="UP000758603">
    <property type="component" value="Unassembled WGS sequence"/>
</dbReference>
<sequence>MSGLSQLPNEVLYIMLQLLANPHDVWRLSKTCGSLRKPLSLEDIARLDVRRHRDNALPNISSDMRVIQYLLKKGHRVDIQSVYRAAWPAYGLIDVVRLLLDAGHPVSEDHMECAIARNSADILEMLIQVYRIRVAIDAIALPLAIVNGLTYACDVRQCDGINMVIDTILAHMNADLELHIPIFNSTEEGADVNAGSYLPHLTYRAMKFGFFHNALYLFRQWEQFNPPGQPLPESELREVARRALEENHLDPVRAIHPTHTSDLIRADCIMANTLQTKVHIGG</sequence>
<dbReference type="AlphaFoldDB" id="A0A9P8UBB0"/>
<organism evidence="1 2">
    <name type="scientific">Truncatella angustata</name>
    <dbReference type="NCBI Taxonomy" id="152316"/>
    <lineage>
        <taxon>Eukaryota</taxon>
        <taxon>Fungi</taxon>
        <taxon>Dikarya</taxon>
        <taxon>Ascomycota</taxon>
        <taxon>Pezizomycotina</taxon>
        <taxon>Sordariomycetes</taxon>
        <taxon>Xylariomycetidae</taxon>
        <taxon>Amphisphaeriales</taxon>
        <taxon>Sporocadaceae</taxon>
        <taxon>Truncatella</taxon>
    </lineage>
</organism>
<gene>
    <name evidence="1" type="ORF">BKA67DRAFT_652015</name>
</gene>
<accession>A0A9P8UBB0</accession>
<dbReference type="SUPFAM" id="SSF140860">
    <property type="entry name" value="Pseudo ankyrin repeat-like"/>
    <property type="match status" value="1"/>
</dbReference>
<keyword evidence="2" id="KW-1185">Reference proteome</keyword>
<dbReference type="EMBL" id="JAGPXC010000015">
    <property type="protein sequence ID" value="KAH6638544.1"/>
    <property type="molecule type" value="Genomic_DNA"/>
</dbReference>
<comment type="caution">
    <text evidence="1">The sequence shown here is derived from an EMBL/GenBank/DDBJ whole genome shotgun (WGS) entry which is preliminary data.</text>
</comment>
<evidence type="ECO:0000313" key="1">
    <source>
        <dbReference type="EMBL" id="KAH6638544.1"/>
    </source>
</evidence>
<protein>
    <submittedName>
        <fullName evidence="1">Uncharacterized protein</fullName>
    </submittedName>
</protein>
<dbReference type="RefSeq" id="XP_045950816.1">
    <property type="nucleotide sequence ID" value="XM_046106095.1"/>
</dbReference>
<name>A0A9P8UBB0_9PEZI</name>
<reference evidence="1" key="1">
    <citation type="journal article" date="2021" name="Nat. Commun.">
        <title>Genetic determinants of endophytism in the Arabidopsis root mycobiome.</title>
        <authorList>
            <person name="Mesny F."/>
            <person name="Miyauchi S."/>
            <person name="Thiergart T."/>
            <person name="Pickel B."/>
            <person name="Atanasova L."/>
            <person name="Karlsson M."/>
            <person name="Huettel B."/>
            <person name="Barry K.W."/>
            <person name="Haridas S."/>
            <person name="Chen C."/>
            <person name="Bauer D."/>
            <person name="Andreopoulos W."/>
            <person name="Pangilinan J."/>
            <person name="LaButti K."/>
            <person name="Riley R."/>
            <person name="Lipzen A."/>
            <person name="Clum A."/>
            <person name="Drula E."/>
            <person name="Henrissat B."/>
            <person name="Kohler A."/>
            <person name="Grigoriev I.V."/>
            <person name="Martin F.M."/>
            <person name="Hacquard S."/>
        </authorList>
    </citation>
    <scope>NUCLEOTIDE SEQUENCE</scope>
    <source>
        <strain evidence="1">MPI-SDFR-AT-0073</strain>
    </source>
</reference>
<dbReference type="GeneID" id="70134986"/>
<evidence type="ECO:0000313" key="2">
    <source>
        <dbReference type="Proteomes" id="UP000758603"/>
    </source>
</evidence>
<proteinExistence type="predicted"/>